<comment type="caution">
    <text evidence="1">The sequence shown here is derived from an EMBL/GenBank/DDBJ whole genome shotgun (WGS) entry which is preliminary data.</text>
</comment>
<organism evidence="1 2">
    <name type="scientific">Sanguibacteroides justesenii</name>
    <dbReference type="NCBI Taxonomy" id="1547597"/>
    <lineage>
        <taxon>Bacteria</taxon>
        <taxon>Pseudomonadati</taxon>
        <taxon>Bacteroidota</taxon>
        <taxon>Bacteroidia</taxon>
        <taxon>Bacteroidales</taxon>
        <taxon>Porphyromonadaceae</taxon>
        <taxon>Sanguibacteroides</taxon>
    </lineage>
</organism>
<reference evidence="1 2" key="1">
    <citation type="submission" date="2014-07" db="EMBL/GenBank/DDBJ databases">
        <title>Porphyromonadaceae bacterium OUH 334697 = ATCC BAA-2682 = DSM 28341 draft genome.</title>
        <authorList>
            <person name="Sydenham T.V."/>
            <person name="Hasman H."/>
            <person name="Justesen U.S."/>
        </authorList>
    </citation>
    <scope>NUCLEOTIDE SEQUENCE [LARGE SCALE GENOMIC DNA]</scope>
    <source>
        <strain evidence="1 2">OUH 334697</strain>
    </source>
</reference>
<evidence type="ECO:0000313" key="2">
    <source>
        <dbReference type="Proteomes" id="UP000031937"/>
    </source>
</evidence>
<evidence type="ECO:0000313" key="1">
    <source>
        <dbReference type="EMBL" id="KIO45502.1"/>
    </source>
</evidence>
<protein>
    <submittedName>
        <fullName evidence="1">Uncharacterized protein</fullName>
    </submittedName>
</protein>
<gene>
    <name evidence="1" type="ORF">IE90_08880</name>
</gene>
<sequence>MYTSGRFSGLSSFLLPKTDTFQWLYRKDLPHYEIAIDFTAAGTAPEFHRIPFSLWKYQDACKDINIILITFFFLRLLPSQIYDPEIIKRFKFAFYD</sequence>
<dbReference type="EMBL" id="JPIT01000018">
    <property type="protein sequence ID" value="KIO45502.1"/>
    <property type="molecule type" value="Genomic_DNA"/>
</dbReference>
<dbReference type="Proteomes" id="UP000031937">
    <property type="component" value="Unassembled WGS sequence"/>
</dbReference>
<accession>A0AB34R3F7</accession>
<proteinExistence type="predicted"/>
<dbReference type="AlphaFoldDB" id="A0AB34R3F7"/>
<name>A0AB34R3F7_9PORP</name>